<reference evidence="2 3" key="1">
    <citation type="journal article" date="2017" name="Front. Microbiol.">
        <title>Phaeobacter piscinae sp. nov., a species of the Roseobacter group and potential aquaculture probiont.</title>
        <authorList>
            <person name="Sonnenschein E.C."/>
            <person name="Phippen C.B.W."/>
            <person name="Nielsen K.F."/>
            <person name="Mateiu R.V."/>
            <person name="Melchiorsen J."/>
            <person name="Gram L."/>
            <person name="Overmann J."/>
            <person name="Freese H.M."/>
        </authorList>
    </citation>
    <scope>NUCLEOTIDE SEQUENCE [LARGE SCALE GENOMIC DNA]</scope>
    <source>
        <strain evidence="2 3">P13</strain>
    </source>
</reference>
<keyword evidence="1" id="KW-0812">Transmembrane</keyword>
<keyword evidence="1" id="KW-0472">Membrane</keyword>
<evidence type="ECO:0000313" key="3">
    <source>
        <dbReference type="Proteomes" id="UP000218606"/>
    </source>
</evidence>
<feature type="transmembrane region" description="Helical" evidence="1">
    <location>
        <begin position="94"/>
        <end position="116"/>
    </location>
</feature>
<evidence type="ECO:0000256" key="1">
    <source>
        <dbReference type="SAM" id="Phobius"/>
    </source>
</evidence>
<evidence type="ECO:0000313" key="2">
    <source>
        <dbReference type="EMBL" id="ATG43683.1"/>
    </source>
</evidence>
<accession>A0AAN1LAL3</accession>
<feature type="transmembrane region" description="Helical" evidence="1">
    <location>
        <begin position="56"/>
        <end position="74"/>
    </location>
</feature>
<feature type="transmembrane region" description="Helical" evidence="1">
    <location>
        <begin position="211"/>
        <end position="233"/>
    </location>
</feature>
<sequence>MTERYTLKQSLYVRASMFTADELRRQKRLGLDEVNENVLEGLVNQRAKLEGRQDKLIRSLTISLFLAFVAWSGGNIQIPGTSASLVEIPSFLELSLIASSLSVLLITYTFLSLQLYDAVIAAVARDVLAKNKLDPDLFAAAHTPTWLFVKYSKMAPVDGRTPGFKISTLGRVFYGVLVGFLSVIVLGLWFLVISSILYIGHSGLSDDVAGWVVYATCIAIILASFVSMAANIVEFTHEMDFSVLEKMETDRGDLGNQSVVE</sequence>
<protein>
    <submittedName>
        <fullName evidence="2">Uncharacterized protein</fullName>
    </submittedName>
</protein>
<proteinExistence type="predicted"/>
<keyword evidence="1" id="KW-1133">Transmembrane helix</keyword>
<dbReference type="AlphaFoldDB" id="A0AAN1LAL3"/>
<name>A0AAN1LAL3_9RHOB</name>
<feature type="transmembrane region" description="Helical" evidence="1">
    <location>
        <begin position="172"/>
        <end position="199"/>
    </location>
</feature>
<gene>
    <name evidence="2" type="ORF">PhaeoP13_01746</name>
</gene>
<dbReference type="EMBL" id="CP010767">
    <property type="protein sequence ID" value="ATG43683.1"/>
    <property type="molecule type" value="Genomic_DNA"/>
</dbReference>
<organism evidence="2 3">
    <name type="scientific">Phaeobacter piscinae</name>
    <dbReference type="NCBI Taxonomy" id="1580596"/>
    <lineage>
        <taxon>Bacteria</taxon>
        <taxon>Pseudomonadati</taxon>
        <taxon>Pseudomonadota</taxon>
        <taxon>Alphaproteobacteria</taxon>
        <taxon>Rhodobacterales</taxon>
        <taxon>Roseobacteraceae</taxon>
        <taxon>Phaeobacter</taxon>
    </lineage>
</organism>
<dbReference type="RefSeq" id="WP_096871493.1">
    <property type="nucleotide sequence ID" value="NZ_CP010767.1"/>
</dbReference>
<dbReference type="Proteomes" id="UP000218606">
    <property type="component" value="Chromosome"/>
</dbReference>